<dbReference type="HOGENOM" id="CLU_3273166_0_0_4"/>
<evidence type="ECO:0000313" key="1">
    <source>
        <dbReference type="EMBL" id="EGF11302.1"/>
    </source>
</evidence>
<name>F2BB42_9NEIS</name>
<evidence type="ECO:0000313" key="2">
    <source>
        <dbReference type="Proteomes" id="UP000004105"/>
    </source>
</evidence>
<dbReference type="Proteomes" id="UP000004105">
    <property type="component" value="Unassembled WGS sequence"/>
</dbReference>
<protein>
    <submittedName>
        <fullName evidence="1">Uncharacterized protein</fullName>
    </submittedName>
</protein>
<gene>
    <name evidence="1" type="ORF">HMPREF9123_0946</name>
</gene>
<reference evidence="1 2" key="1">
    <citation type="submission" date="2011-02" db="EMBL/GenBank/DDBJ databases">
        <authorList>
            <person name="Muzny D."/>
            <person name="Qin X."/>
            <person name="Deng J."/>
            <person name="Jiang H."/>
            <person name="Liu Y."/>
            <person name="Qu J."/>
            <person name="Song X.-Z."/>
            <person name="Zhang L."/>
            <person name="Thornton R."/>
            <person name="Coyle M."/>
            <person name="Francisco L."/>
            <person name="Jackson L."/>
            <person name="Javaid M."/>
            <person name="Korchina V."/>
            <person name="Kovar C."/>
            <person name="Mata R."/>
            <person name="Mathew T."/>
            <person name="Ngo R."/>
            <person name="Nguyen L."/>
            <person name="Nguyen N."/>
            <person name="Okwuonu G."/>
            <person name="Ongeri F."/>
            <person name="Pham C."/>
            <person name="Simmons D."/>
            <person name="Wilczek-Boney K."/>
            <person name="Hale W."/>
            <person name="Jakkamsetti A."/>
            <person name="Pham P."/>
            <person name="Ruth R."/>
            <person name="San Lucas F."/>
            <person name="Warren J."/>
            <person name="Zhang J."/>
            <person name="Zhao Z."/>
            <person name="Zhou C."/>
            <person name="Zhu D."/>
            <person name="Lee S."/>
            <person name="Bess C."/>
            <person name="Blankenburg K."/>
            <person name="Forbes L."/>
            <person name="Fu Q."/>
            <person name="Gubbala S."/>
            <person name="Hirani K."/>
            <person name="Jayaseelan J.C."/>
            <person name="Lara F."/>
            <person name="Munidasa M."/>
            <person name="Palculict T."/>
            <person name="Patil S."/>
            <person name="Pu L.-L."/>
            <person name="Saada N."/>
            <person name="Tang L."/>
            <person name="Weissenberger G."/>
            <person name="Zhu Y."/>
            <person name="Hemphill L."/>
            <person name="Shang Y."/>
            <person name="Youmans B."/>
            <person name="Ayvaz T."/>
            <person name="Ross M."/>
            <person name="Santibanez J."/>
            <person name="Aqrawi P."/>
            <person name="Gross S."/>
            <person name="Joshi V."/>
            <person name="Fowler G."/>
            <person name="Nazareth L."/>
            <person name="Reid J."/>
            <person name="Worley K."/>
            <person name="Petrosino J."/>
            <person name="Highlander S."/>
            <person name="Gibbs R."/>
        </authorList>
    </citation>
    <scope>NUCLEOTIDE SEQUENCE [LARGE SCALE GENOMIC DNA]</scope>
    <source>
        <strain evidence="1 2">ATCC BAA-1200</strain>
    </source>
</reference>
<dbReference type="AlphaFoldDB" id="F2BB42"/>
<comment type="caution">
    <text evidence="1">The sequence shown here is derived from an EMBL/GenBank/DDBJ whole genome shotgun (WGS) entry which is preliminary data.</text>
</comment>
<accession>F2BB42</accession>
<organism evidence="1 2">
    <name type="scientific">Neisseria bacilliformis ATCC BAA-1200</name>
    <dbReference type="NCBI Taxonomy" id="888742"/>
    <lineage>
        <taxon>Bacteria</taxon>
        <taxon>Pseudomonadati</taxon>
        <taxon>Pseudomonadota</taxon>
        <taxon>Betaproteobacteria</taxon>
        <taxon>Neisseriales</taxon>
        <taxon>Neisseriaceae</taxon>
        <taxon>Neisseria</taxon>
    </lineage>
</organism>
<proteinExistence type="predicted"/>
<sequence length="41" mass="4769">MRQPENTKGRLKTAAHIFQAALTVFRRLQRAIETMVETRPT</sequence>
<dbReference type="EMBL" id="AFAY01000020">
    <property type="protein sequence ID" value="EGF11302.1"/>
    <property type="molecule type" value="Genomic_DNA"/>
</dbReference>
<keyword evidence="2" id="KW-1185">Reference proteome</keyword>